<organism evidence="3">
    <name type="scientific">Pneumocystis jirovecii</name>
    <name type="common">Human pneumocystis pneumonia agent</name>
    <dbReference type="NCBI Taxonomy" id="42068"/>
    <lineage>
        <taxon>Eukaryota</taxon>
        <taxon>Fungi</taxon>
        <taxon>Dikarya</taxon>
        <taxon>Ascomycota</taxon>
        <taxon>Taphrinomycotina</taxon>
        <taxon>Pneumocystomycetes</taxon>
        <taxon>Pneumocystaceae</taxon>
        <taxon>Pneumocystis</taxon>
    </lineage>
</organism>
<sequence>MYALYMRIQCAFPRAYCKTGVREAATVSTSFLDAMDDTEGAAAAHISRISASESPIFKDTVFFLEKNTPNALDFATLLETHGARRAVLPADWPSLTHVIAADLSGETAYNAYKRGIPVVNVCTDEVPQCSASTASTA</sequence>
<dbReference type="SUPFAM" id="SSF52113">
    <property type="entry name" value="BRCT domain"/>
    <property type="match status" value="1"/>
</dbReference>
<dbReference type="Proteomes" id="UP000010422">
    <property type="component" value="Unassembled WGS sequence"/>
</dbReference>
<name>L0P854_PNEJI</name>
<dbReference type="EMBL" id="CAKM01000085">
    <property type="protein sequence ID" value="CCJ28558.1"/>
    <property type="molecule type" value="Genomic_DNA"/>
</dbReference>
<proteinExistence type="predicted"/>
<accession>L0P854</accession>
<dbReference type="CDD" id="cd00027">
    <property type="entry name" value="BRCT"/>
    <property type="match status" value="1"/>
</dbReference>
<evidence type="ECO:0000313" key="2">
    <source>
        <dbReference type="EMBL" id="CCJ28558.1"/>
    </source>
</evidence>
<evidence type="ECO:0000313" key="3">
    <source>
        <dbReference type="Proteomes" id="UP000010422"/>
    </source>
</evidence>
<dbReference type="InParanoid" id="L0P854"/>
<feature type="domain" description="BRCT" evidence="1">
    <location>
        <begin position="94"/>
        <end position="121"/>
    </location>
</feature>
<evidence type="ECO:0000259" key="1">
    <source>
        <dbReference type="Pfam" id="PF12738"/>
    </source>
</evidence>
<dbReference type="InterPro" id="IPR001357">
    <property type="entry name" value="BRCT_dom"/>
</dbReference>
<reference evidence="2 3" key="1">
    <citation type="journal article" date="2012" name="MBio">
        <title>De novo assembly of the Pneumocystis jirovecii genome from a single bronchoalveolar lavage fluid specimen from a patient.</title>
        <authorList>
            <person name="Cisse O.H."/>
            <person name="Pagni M."/>
            <person name="Hauser P.M."/>
        </authorList>
    </citation>
    <scope>NUCLEOTIDE SEQUENCE [LARGE SCALE GENOMIC DNA]</scope>
    <source>
        <strain evidence="2 3">SE8</strain>
    </source>
</reference>
<dbReference type="InterPro" id="IPR036420">
    <property type="entry name" value="BRCT_dom_sf"/>
</dbReference>
<protein>
    <recommendedName>
        <fullName evidence="1">BRCT domain-containing protein</fullName>
    </recommendedName>
</protein>
<dbReference type="Pfam" id="PF12738">
    <property type="entry name" value="PTCB-BRCT"/>
    <property type="match status" value="1"/>
</dbReference>
<gene>
    <name evidence="2" type="ORF">PNEJI1_003461</name>
</gene>
<comment type="caution">
    <text evidence="2">The sequence shown here is derived from an EMBL/GenBank/DDBJ whole genome shotgun (WGS) entry which is preliminary data.</text>
</comment>
<dbReference type="AlphaFoldDB" id="L0P854"/>
<dbReference type="VEuPathDB" id="FungiDB:PNEJI1_003461"/>